<dbReference type="Proteomes" id="UP000242525">
    <property type="component" value="Unassembled WGS sequence"/>
</dbReference>
<dbReference type="SUPFAM" id="SSF56112">
    <property type="entry name" value="Protein kinase-like (PK-like)"/>
    <property type="match status" value="1"/>
</dbReference>
<evidence type="ECO:0000256" key="2">
    <source>
        <dbReference type="ARBA" id="ARBA00022679"/>
    </source>
</evidence>
<keyword evidence="3" id="KW-0547">Nucleotide-binding</keyword>
<proteinExistence type="inferred from homology"/>
<evidence type="ECO:0000259" key="5">
    <source>
        <dbReference type="Pfam" id="PF03109"/>
    </source>
</evidence>
<evidence type="ECO:0000313" key="7">
    <source>
        <dbReference type="Proteomes" id="UP000242525"/>
    </source>
</evidence>
<keyword evidence="4" id="KW-0067">ATP-binding</keyword>
<reference evidence="6" key="1">
    <citation type="submission" date="2014-03" db="EMBL/GenBank/DDBJ databases">
        <authorList>
            <person name="Casaregola S."/>
        </authorList>
    </citation>
    <scope>NUCLEOTIDE SEQUENCE [LARGE SCALE GENOMIC DNA]</scope>
    <source>
        <strain evidence="6">CLIB 918</strain>
    </source>
</reference>
<keyword evidence="6" id="KW-0830">Ubiquinone</keyword>
<dbReference type="GO" id="GO:0016740">
    <property type="term" value="F:transferase activity"/>
    <property type="evidence" value="ECO:0007669"/>
    <property type="project" value="UniProtKB-KW"/>
</dbReference>
<dbReference type="GO" id="GO:0006744">
    <property type="term" value="P:ubiquinone biosynthetic process"/>
    <property type="evidence" value="ECO:0007669"/>
    <property type="project" value="TreeGrafter"/>
</dbReference>
<feature type="domain" description="ABC1 atypical kinase-like" evidence="5">
    <location>
        <begin position="227"/>
        <end position="495"/>
    </location>
</feature>
<keyword evidence="2" id="KW-0808">Transferase</keyword>
<dbReference type="InterPro" id="IPR051409">
    <property type="entry name" value="Atypical_kinase_ADCK"/>
</dbReference>
<keyword evidence="7" id="KW-1185">Reference proteome</keyword>
<dbReference type="EMBL" id="CCBN010000020">
    <property type="protein sequence ID" value="CDO57333.1"/>
    <property type="molecule type" value="Genomic_DNA"/>
</dbReference>
<dbReference type="PANTHER" id="PTHR43851">
    <property type="match status" value="1"/>
</dbReference>
<evidence type="ECO:0000313" key="6">
    <source>
        <dbReference type="EMBL" id="CDO57333.1"/>
    </source>
</evidence>
<protein>
    <submittedName>
        <fullName evidence="6">Similar to Saccharomyces cerevisiae YGL119W COQ8 Protein required for ubiquinone biosynthesis and respiratory growth</fullName>
    </submittedName>
</protein>
<dbReference type="AlphaFoldDB" id="A0A0J9XJ93"/>
<accession>A0A0J9XJ93</accession>
<dbReference type="Pfam" id="PF03109">
    <property type="entry name" value="ABC1"/>
    <property type="match status" value="1"/>
</dbReference>
<dbReference type="InterPro" id="IPR034646">
    <property type="entry name" value="ADCK3_dom"/>
</dbReference>
<dbReference type="OrthoDB" id="427480at2759"/>
<dbReference type="InterPro" id="IPR011009">
    <property type="entry name" value="Kinase-like_dom_sf"/>
</dbReference>
<dbReference type="InterPro" id="IPR004147">
    <property type="entry name" value="ABC1_dom"/>
</dbReference>
<evidence type="ECO:0000256" key="4">
    <source>
        <dbReference type="ARBA" id="ARBA00022840"/>
    </source>
</evidence>
<sequence length="613" mass="66989">MTGSRLYDAYRVLSATRQVLDKTCKTVQRDLKLHAESSSLVRAVYESSPVFRLVFGNNYRANPRPHPHSFVVKKAPRPAGQGPTIAGTIFDAGHRPTVSSTVPADVAGKREYSTQPELIGAAAKKELEMDTSPVPSTRIGRFLQYGSLATGLGLGALSEGFKRLTRREPLPTREALLLTPENTERMVQKLARMRGAVLKLGQLLSFQQDLTGTAAIPPELQTVLARVQNAANYMPAGQLERVMSRNLSGAPGVGNPQTWKQDLFASFEDYPIAAASIGQVHGAVLLRGYDSVAIKVQYPGVADSIDSDLNNLQMLLNLFAGAKGAAAAATKKHLSKIIATARTELKWECDYLREAQAMERFRELLADDPSFVVPRVHHEVSTARVLTMQRMRGIELTKLLASPSSPDAPVDPARTLSQDERDWLGTKILELVLKEIAVFKYMQTDPNWANFLYNRADGTIELLDFGAARGYTDEFSSQYVNMLRAAVAGDRPLVLDHSRTLGYVTGDEAPGVLATHVDMQTLLVAPFTKQAHDRAVAAGDPAGRYDFKGHGDVTRRIMADVGHAWGANAAYAPPEESFGIQRKLSGVYMLCSKLEARVPAYQMFNEIVGGAVL</sequence>
<dbReference type="STRING" id="1173061.A0A0J9XJ93"/>
<evidence type="ECO:0000256" key="3">
    <source>
        <dbReference type="ARBA" id="ARBA00022741"/>
    </source>
</evidence>
<comment type="similarity">
    <text evidence="1">Belongs to the protein kinase superfamily. ADCK protein kinase family.</text>
</comment>
<comment type="caution">
    <text evidence="6">The sequence shown here is derived from an EMBL/GenBank/DDBJ whole genome shotgun (WGS) entry which is preliminary data.</text>
</comment>
<gene>
    <name evidence="6" type="ORF">BN980_GECA20s01275g</name>
</gene>
<dbReference type="CDD" id="cd13970">
    <property type="entry name" value="ABC1_ADCK3"/>
    <property type="match status" value="1"/>
</dbReference>
<dbReference type="PANTHER" id="PTHR43851:SF3">
    <property type="entry name" value="COENZYME Q8"/>
    <property type="match status" value="1"/>
</dbReference>
<dbReference type="GO" id="GO:0005524">
    <property type="term" value="F:ATP binding"/>
    <property type="evidence" value="ECO:0007669"/>
    <property type="project" value="UniProtKB-KW"/>
</dbReference>
<organism evidence="6 7">
    <name type="scientific">Geotrichum candidum</name>
    <name type="common">Oospora lactis</name>
    <name type="synonym">Dipodascus geotrichum</name>
    <dbReference type="NCBI Taxonomy" id="1173061"/>
    <lineage>
        <taxon>Eukaryota</taxon>
        <taxon>Fungi</taxon>
        <taxon>Dikarya</taxon>
        <taxon>Ascomycota</taxon>
        <taxon>Saccharomycotina</taxon>
        <taxon>Dipodascomycetes</taxon>
        <taxon>Dipodascales</taxon>
        <taxon>Dipodascaceae</taxon>
        <taxon>Geotrichum</taxon>
    </lineage>
</organism>
<name>A0A0J9XJ93_GEOCN</name>
<evidence type="ECO:0000256" key="1">
    <source>
        <dbReference type="ARBA" id="ARBA00009670"/>
    </source>
</evidence>